<evidence type="ECO:0000256" key="5">
    <source>
        <dbReference type="ARBA" id="ARBA00023235"/>
    </source>
</evidence>
<dbReference type="PROSITE" id="PS51192">
    <property type="entry name" value="HELICASE_ATP_BIND_1"/>
    <property type="match status" value="1"/>
</dbReference>
<keyword evidence="12" id="KW-1185">Reference proteome</keyword>
<dbReference type="InterPro" id="IPR001650">
    <property type="entry name" value="Helicase_C-like"/>
</dbReference>
<evidence type="ECO:0000256" key="2">
    <source>
        <dbReference type="ARBA" id="ARBA00022741"/>
    </source>
</evidence>
<feature type="domain" description="Helicase C-terminal" evidence="10">
    <location>
        <begin position="270"/>
        <end position="431"/>
    </location>
</feature>
<evidence type="ECO:0000256" key="8">
    <source>
        <dbReference type="SAM" id="MobiDB-lite"/>
    </source>
</evidence>
<dbReference type="Proteomes" id="UP001437256">
    <property type="component" value="Unassembled WGS sequence"/>
</dbReference>
<dbReference type="InterPro" id="IPR027417">
    <property type="entry name" value="P-loop_NTPase"/>
</dbReference>
<keyword evidence="3" id="KW-0067">ATP-binding</keyword>
<feature type="compositionally biased region" description="Basic and acidic residues" evidence="8">
    <location>
        <begin position="429"/>
        <end position="438"/>
    </location>
</feature>
<evidence type="ECO:0000259" key="10">
    <source>
        <dbReference type="PROSITE" id="PS51194"/>
    </source>
</evidence>
<feature type="compositionally biased region" description="Basic and acidic residues" evidence="8">
    <location>
        <begin position="521"/>
        <end position="538"/>
    </location>
</feature>
<organism evidence="11 12">
    <name type="scientific">Marasmius tenuissimus</name>
    <dbReference type="NCBI Taxonomy" id="585030"/>
    <lineage>
        <taxon>Eukaryota</taxon>
        <taxon>Fungi</taxon>
        <taxon>Dikarya</taxon>
        <taxon>Basidiomycota</taxon>
        <taxon>Agaricomycotina</taxon>
        <taxon>Agaricomycetes</taxon>
        <taxon>Agaricomycetidae</taxon>
        <taxon>Agaricales</taxon>
        <taxon>Marasmiineae</taxon>
        <taxon>Marasmiaceae</taxon>
        <taxon>Marasmius</taxon>
    </lineage>
</organism>
<sequence>MSSSPVRFAFSSPEGRKILREITNPPVLPFLPHDYSLKAAAAILDGHDVLCRTATAGGKTGTIAVTAIAMQLLQENPSTVPQFQIWYKPSPIILVICPTNALEINISIKMNAMGIKTCHLNSDVINKAVNSGMETEVWAEAKKSRIILLSPELLNSKTVREQLEFYKEDSALQARISLLVVDEAHLIYEWGKRFRKAFSQIGHTRNRLHNTRLRLLLLTATLRDGKPLDYVLGTFGLKEGRYLNLHRSNLRPEIRVTTSTLLSSLSTSFTFPELRWVLGLPGLTIIFVPDQNSALRLTLYLRSCNEYLARWIRKYDAMNDKDTYDQETMQLVNELQTDITGLMSLLIIATAILMVGIDLPGARRAIILSPKDIDEELQKLGRLLRNGLPGEIGEGFIYVSKRQMEQAKKMVEAESEGKDPSSVGGQKRNQTDDGKEGSHLPSMDISMAHRLTAQCQSVEINRRYANPPFAEPPCSCASCTEHPLPLNHPCLCSGCQPGMNERDILFRQQSIPREISGDAADEARRRAREAGRLDHLSLSDESGNSSESQPITKESTETIRNHLFQLDEELYEKNIGNEAGIFVPASVVGVIVQNFWTATHSRDSLKSLLQPFPTKTEWADAIWTTLYTKTVPEIRTRHDKRQETEEEETLQKRLKKMSVERVEQPAALNPV</sequence>
<dbReference type="InterPro" id="IPR011545">
    <property type="entry name" value="DEAD/DEAH_box_helicase_dom"/>
</dbReference>
<name>A0ABR2ZPF2_9AGAR</name>
<dbReference type="PROSITE" id="PS51194">
    <property type="entry name" value="HELICASE_CTER"/>
    <property type="match status" value="1"/>
</dbReference>
<feature type="region of interest" description="Disordered" evidence="8">
    <location>
        <begin position="511"/>
        <end position="556"/>
    </location>
</feature>
<dbReference type="EMBL" id="JBBXMP010000091">
    <property type="protein sequence ID" value="KAL0062956.1"/>
    <property type="molecule type" value="Genomic_DNA"/>
</dbReference>
<evidence type="ECO:0000256" key="6">
    <source>
        <dbReference type="ARBA" id="ARBA00034617"/>
    </source>
</evidence>
<evidence type="ECO:0000256" key="4">
    <source>
        <dbReference type="ARBA" id="ARBA00023125"/>
    </source>
</evidence>
<comment type="caution">
    <text evidence="11">The sequence shown here is derived from an EMBL/GenBank/DDBJ whole genome shotgun (WGS) entry which is preliminary data.</text>
</comment>
<gene>
    <name evidence="11" type="ORF">AAF712_010177</name>
</gene>
<feature type="region of interest" description="Disordered" evidence="8">
    <location>
        <begin position="408"/>
        <end position="441"/>
    </location>
</feature>
<evidence type="ECO:0000256" key="7">
    <source>
        <dbReference type="ARBA" id="ARBA00034808"/>
    </source>
</evidence>
<evidence type="ECO:0000259" key="9">
    <source>
        <dbReference type="PROSITE" id="PS51192"/>
    </source>
</evidence>
<dbReference type="SMART" id="SM00487">
    <property type="entry name" value="DEXDc"/>
    <property type="match status" value="1"/>
</dbReference>
<feature type="compositionally biased region" description="Low complexity" evidence="8">
    <location>
        <begin position="539"/>
        <end position="548"/>
    </location>
</feature>
<keyword evidence="5" id="KW-0413">Isomerase</keyword>
<dbReference type="PANTHER" id="PTHR13710:SF105">
    <property type="entry name" value="ATP-DEPENDENT DNA HELICASE Q1"/>
    <property type="match status" value="1"/>
</dbReference>
<evidence type="ECO:0000256" key="3">
    <source>
        <dbReference type="ARBA" id="ARBA00022840"/>
    </source>
</evidence>
<feature type="compositionally biased region" description="Basic and acidic residues" evidence="8">
    <location>
        <begin position="408"/>
        <end position="419"/>
    </location>
</feature>
<dbReference type="CDD" id="cd18785">
    <property type="entry name" value="SF2_C"/>
    <property type="match status" value="1"/>
</dbReference>
<dbReference type="PANTHER" id="PTHR13710">
    <property type="entry name" value="DNA HELICASE RECQ FAMILY MEMBER"/>
    <property type="match status" value="1"/>
</dbReference>
<evidence type="ECO:0000256" key="1">
    <source>
        <dbReference type="ARBA" id="ARBA00005446"/>
    </source>
</evidence>
<reference evidence="11 12" key="1">
    <citation type="submission" date="2024-05" db="EMBL/GenBank/DDBJ databases">
        <title>A draft genome resource for the thread blight pathogen Marasmius tenuissimus strain MS-2.</title>
        <authorList>
            <person name="Yulfo-Soto G.E."/>
            <person name="Baruah I.K."/>
            <person name="Amoako-Attah I."/>
            <person name="Bukari Y."/>
            <person name="Meinhardt L.W."/>
            <person name="Bailey B.A."/>
            <person name="Cohen S.P."/>
        </authorList>
    </citation>
    <scope>NUCLEOTIDE SEQUENCE [LARGE SCALE GENOMIC DNA]</scope>
    <source>
        <strain evidence="11 12">MS-2</strain>
    </source>
</reference>
<evidence type="ECO:0000313" key="12">
    <source>
        <dbReference type="Proteomes" id="UP001437256"/>
    </source>
</evidence>
<comment type="catalytic activity">
    <reaction evidence="6">
        <text>Couples ATP hydrolysis with the unwinding of duplex DNA by translocating in the 3'-5' direction.</text>
        <dbReference type="EC" id="5.6.2.4"/>
    </reaction>
</comment>
<accession>A0ABR2ZPF2</accession>
<evidence type="ECO:0000313" key="11">
    <source>
        <dbReference type="EMBL" id="KAL0062956.1"/>
    </source>
</evidence>
<dbReference type="Pfam" id="PF00270">
    <property type="entry name" value="DEAD"/>
    <property type="match status" value="1"/>
</dbReference>
<keyword evidence="4" id="KW-0238">DNA-binding</keyword>
<comment type="similarity">
    <text evidence="1">Belongs to the helicase family. RecQ subfamily.</text>
</comment>
<proteinExistence type="inferred from homology"/>
<protein>
    <recommendedName>
        <fullName evidence="7">DNA 3'-5' helicase</fullName>
        <ecNumber evidence="7">5.6.2.4</ecNumber>
    </recommendedName>
</protein>
<keyword evidence="2" id="KW-0547">Nucleotide-binding</keyword>
<dbReference type="SUPFAM" id="SSF52540">
    <property type="entry name" value="P-loop containing nucleoside triphosphate hydrolases"/>
    <property type="match status" value="1"/>
</dbReference>
<dbReference type="Gene3D" id="3.40.50.300">
    <property type="entry name" value="P-loop containing nucleotide triphosphate hydrolases"/>
    <property type="match status" value="2"/>
</dbReference>
<feature type="domain" description="Helicase ATP-binding" evidence="9">
    <location>
        <begin position="40"/>
        <end position="240"/>
    </location>
</feature>
<feature type="region of interest" description="Disordered" evidence="8">
    <location>
        <begin position="637"/>
        <end position="671"/>
    </location>
</feature>
<dbReference type="InterPro" id="IPR014001">
    <property type="entry name" value="Helicase_ATP-bd"/>
</dbReference>
<dbReference type="EC" id="5.6.2.4" evidence="7"/>